<dbReference type="EMBL" id="AZGD01000106">
    <property type="protein sequence ID" value="KRM17404.1"/>
    <property type="molecule type" value="Genomic_DNA"/>
</dbReference>
<dbReference type="PATRIC" id="fig|1423755.3.peg.1241"/>
<dbReference type="InterPro" id="IPR013321">
    <property type="entry name" value="Arc_rbn_hlx_hlx"/>
</dbReference>
<protein>
    <recommendedName>
        <fullName evidence="1">Arc-like DNA binding domain-containing protein</fullName>
    </recommendedName>
</protein>
<dbReference type="Proteomes" id="UP000051054">
    <property type="component" value="Unassembled WGS sequence"/>
</dbReference>
<accession>A0A0R1WSK7</accession>
<dbReference type="STRING" id="1423755.FC40_GL001176"/>
<dbReference type="GO" id="GO:0006355">
    <property type="term" value="P:regulation of DNA-templated transcription"/>
    <property type="evidence" value="ECO:0007669"/>
    <property type="project" value="InterPro"/>
</dbReference>
<comment type="caution">
    <text evidence="2">The sequence shown here is derived from an EMBL/GenBank/DDBJ whole genome shotgun (WGS) entry which is preliminary data.</text>
</comment>
<dbReference type="Gene3D" id="1.10.1220.10">
    <property type="entry name" value="Met repressor-like"/>
    <property type="match status" value="1"/>
</dbReference>
<gene>
    <name evidence="2" type="ORF">FC40_GL001176</name>
</gene>
<sequence>MQKKVKTMAVEDEMSSFLFRLPTSLKEELEQKAAENHKSISAQLRDIVRDALHKDESGSLEVRTFLGQEIDLSSIDEENGLVYVNGIYYRYLIEGNHKKENVQKYIVIEANGNILTLRPLT</sequence>
<proteinExistence type="predicted"/>
<feature type="domain" description="Arc-like DNA binding" evidence="1">
    <location>
        <begin position="14"/>
        <end position="55"/>
    </location>
</feature>
<dbReference type="GO" id="GO:0003677">
    <property type="term" value="F:DNA binding"/>
    <property type="evidence" value="ECO:0007669"/>
    <property type="project" value="InterPro"/>
</dbReference>
<dbReference type="InterPro" id="IPR005569">
    <property type="entry name" value="Arc_DNA-bd_dom"/>
</dbReference>
<dbReference type="InterPro" id="IPR010985">
    <property type="entry name" value="Ribbon_hlx_hlx"/>
</dbReference>
<evidence type="ECO:0000313" key="2">
    <source>
        <dbReference type="EMBL" id="KRM17404.1"/>
    </source>
</evidence>
<dbReference type="Pfam" id="PF03869">
    <property type="entry name" value="Arc"/>
    <property type="match status" value="1"/>
</dbReference>
<evidence type="ECO:0000259" key="1">
    <source>
        <dbReference type="Pfam" id="PF03869"/>
    </source>
</evidence>
<dbReference type="SUPFAM" id="SSF47598">
    <property type="entry name" value="Ribbon-helix-helix"/>
    <property type="match status" value="1"/>
</dbReference>
<name>A0A0R1WSK7_9LACO</name>
<reference evidence="2 3" key="1">
    <citation type="journal article" date="2015" name="Genome Announc.">
        <title>Expanding the biotechnology potential of lactobacilli through comparative genomics of 213 strains and associated genera.</title>
        <authorList>
            <person name="Sun Z."/>
            <person name="Harris H.M."/>
            <person name="McCann A."/>
            <person name="Guo C."/>
            <person name="Argimon S."/>
            <person name="Zhang W."/>
            <person name="Yang X."/>
            <person name="Jeffery I.B."/>
            <person name="Cooney J.C."/>
            <person name="Kagawa T.F."/>
            <person name="Liu W."/>
            <person name="Song Y."/>
            <person name="Salvetti E."/>
            <person name="Wrobel A."/>
            <person name="Rasinkangas P."/>
            <person name="Parkhill J."/>
            <person name="Rea M.C."/>
            <person name="O'Sullivan O."/>
            <person name="Ritari J."/>
            <person name="Douillard F.P."/>
            <person name="Paul Ross R."/>
            <person name="Yang R."/>
            <person name="Briner A.E."/>
            <person name="Felis G.E."/>
            <person name="de Vos W.M."/>
            <person name="Barrangou R."/>
            <person name="Klaenhammer T.R."/>
            <person name="Caufield P.W."/>
            <person name="Cui Y."/>
            <person name="Zhang H."/>
            <person name="O'Toole P.W."/>
        </authorList>
    </citation>
    <scope>NUCLEOTIDE SEQUENCE [LARGE SCALE GENOMIC DNA]</scope>
    <source>
        <strain evidence="2 3">DSM 18933</strain>
    </source>
</reference>
<evidence type="ECO:0000313" key="3">
    <source>
        <dbReference type="Proteomes" id="UP000051054"/>
    </source>
</evidence>
<dbReference type="AlphaFoldDB" id="A0A0R1WSK7"/>
<keyword evidence="3" id="KW-1185">Reference proteome</keyword>
<organism evidence="2 3">
    <name type="scientific">Ligilactobacillus hayakitensis DSM 18933 = JCM 14209</name>
    <dbReference type="NCBI Taxonomy" id="1423755"/>
    <lineage>
        <taxon>Bacteria</taxon>
        <taxon>Bacillati</taxon>
        <taxon>Bacillota</taxon>
        <taxon>Bacilli</taxon>
        <taxon>Lactobacillales</taxon>
        <taxon>Lactobacillaceae</taxon>
        <taxon>Ligilactobacillus</taxon>
    </lineage>
</organism>
<dbReference type="eggNOG" id="COG4226">
    <property type="taxonomic scope" value="Bacteria"/>
</dbReference>